<evidence type="ECO:0000313" key="1">
    <source>
        <dbReference type="EMBL" id="QDJ96882.1"/>
    </source>
</evidence>
<accession>A0A514TV49</accession>
<sequence>MQRLKDRYPDSRSFHVLANQEQEVLLLLDNRHVKHEKDNLAYLTGILDKTNKPDLNERDVVSHVFEKYPFLYSEDIEKIQEFDNYFTVSVYPNTLIHFGQFNIYKG</sequence>
<dbReference type="Proteomes" id="UP000317703">
    <property type="component" value="Segment"/>
</dbReference>
<dbReference type="EMBL" id="MN032614">
    <property type="protein sequence ID" value="QDJ96882.1"/>
    <property type="molecule type" value="Genomic_DNA"/>
</dbReference>
<protein>
    <submittedName>
        <fullName evidence="1">Uncharacterized protein</fullName>
    </submittedName>
</protein>
<proteinExistence type="predicted"/>
<keyword evidence="2" id="KW-1185">Reference proteome</keyword>
<name>A0A514TV49_9CAUD</name>
<gene>
    <name evidence="1" type="ORF">PS1_0123</name>
</gene>
<organism evidence="1 2">
    <name type="scientific">Aeromonas phage PS1</name>
    <dbReference type="NCBI Taxonomy" id="2591406"/>
    <lineage>
        <taxon>Viruses</taxon>
        <taxon>Duplodnaviria</taxon>
        <taxon>Heunggongvirae</taxon>
        <taxon>Uroviricota</taxon>
        <taxon>Caudoviricetes</taxon>
        <taxon>Chimalliviridae</taxon>
        <taxon>Ferozepurvirus</taxon>
        <taxon>Ferozepurvirus PS1</taxon>
    </lineage>
</organism>
<reference evidence="1" key="1">
    <citation type="submission" date="2019-06" db="EMBL/GenBank/DDBJ databases">
        <title>Complete genome sequence of Aeromonas hydrophila bacteriophage PS1.</title>
        <authorList>
            <person name="Rai S."/>
            <person name="Tyagi A."/>
            <person name="Kumar N."/>
            <person name="Singh N."/>
        </authorList>
    </citation>
    <scope>NUCLEOTIDE SEQUENCE [LARGE SCALE GENOMIC DNA]</scope>
</reference>
<evidence type="ECO:0000313" key="2">
    <source>
        <dbReference type="Proteomes" id="UP000317703"/>
    </source>
</evidence>